<evidence type="ECO:0000256" key="4">
    <source>
        <dbReference type="ARBA" id="ARBA00022781"/>
    </source>
</evidence>
<dbReference type="InParanoid" id="A0A7E5VH96"/>
<dbReference type="OrthoDB" id="67388at2759"/>
<evidence type="ECO:0000256" key="1">
    <source>
        <dbReference type="ARBA" id="ARBA00007479"/>
    </source>
</evidence>
<name>A0A7E5VH96_TRINI</name>
<comment type="subcellular location">
    <subcellularLocation>
        <location evidence="9">Mitochondrion</location>
    </subcellularLocation>
    <subcellularLocation>
        <location evidence="9">Mitochondrion inner membrane</location>
    </subcellularLocation>
</comment>
<dbReference type="Pfam" id="PF05405">
    <property type="entry name" value="Mt_ATP-synt_B"/>
    <property type="match status" value="1"/>
</dbReference>
<keyword evidence="5 9" id="KW-0999">Mitochondrion inner membrane</keyword>
<keyword evidence="10" id="KW-1185">Reference proteome</keyword>
<comment type="similarity">
    <text evidence="1 9">Belongs to the eukaryotic ATPase B chain family.</text>
</comment>
<dbReference type="GO" id="GO:0005743">
    <property type="term" value="C:mitochondrial inner membrane"/>
    <property type="evidence" value="ECO:0007669"/>
    <property type="project" value="UniProtKB-SubCell"/>
</dbReference>
<keyword evidence="6 9" id="KW-0406">Ion transport</keyword>
<keyword evidence="3 9" id="KW-0138">CF(0)</keyword>
<keyword evidence="2 9" id="KW-0813">Transport</keyword>
<accession>A0A7E5VH96</accession>
<evidence type="ECO:0000256" key="9">
    <source>
        <dbReference type="RuleBase" id="RU368017"/>
    </source>
</evidence>
<dbReference type="GO" id="GO:0045259">
    <property type="term" value="C:proton-transporting ATP synthase complex"/>
    <property type="evidence" value="ECO:0007669"/>
    <property type="project" value="UniProtKB-KW"/>
</dbReference>
<dbReference type="Proteomes" id="UP000322000">
    <property type="component" value="Chromosome 5"/>
</dbReference>
<dbReference type="KEGG" id="tnl:113493861"/>
<dbReference type="Gene3D" id="1.20.5.2210">
    <property type="match status" value="1"/>
</dbReference>
<dbReference type="GO" id="GO:0046933">
    <property type="term" value="F:proton-transporting ATP synthase activity, rotational mechanism"/>
    <property type="evidence" value="ECO:0007669"/>
    <property type="project" value="TreeGrafter"/>
</dbReference>
<evidence type="ECO:0000313" key="10">
    <source>
        <dbReference type="Proteomes" id="UP000322000"/>
    </source>
</evidence>
<dbReference type="AlphaFoldDB" id="A0A7E5VH96"/>
<comment type="function">
    <text evidence="9">Subunit b, of the mitochondrial membrane ATP synthase complex (F(1)F(0) ATP synthase or Complex V) that produces ATP from ADP in the presence of a proton gradient across the membrane which is generated by electron transport complexes of the respiratory chain. ATP synthase complex consist of a soluble F(1) head domain - the catalytic core - and a membrane F(1) domain - the membrane proton channel. These two domains are linked by a central stalk rotating inside the F(1) region and a stationary peripheral stalk. During catalysis, ATP synthesis in the catalytic domain of F(1) is coupled via a rotary mechanism of the central stalk subunits to proton translocation. In vivo, can only synthesize ATP although its ATP hydrolase activity can be activated artificially in vitro. Part of the complex F(0) domain. Part of the complex F(0) domain and the peripheric stalk, which acts as a stator to hold the catalytic alpha(3)beta(3) subcomplex and subunit a/ATP6 static relative to the rotary elements.</text>
</comment>
<evidence type="ECO:0000256" key="8">
    <source>
        <dbReference type="ARBA" id="ARBA00023136"/>
    </source>
</evidence>
<keyword evidence="8 9" id="KW-0472">Membrane</keyword>
<evidence type="ECO:0000256" key="3">
    <source>
        <dbReference type="ARBA" id="ARBA00022547"/>
    </source>
</evidence>
<evidence type="ECO:0000256" key="2">
    <source>
        <dbReference type="ARBA" id="ARBA00022448"/>
    </source>
</evidence>
<dbReference type="SUPFAM" id="SSF161060">
    <property type="entry name" value="ATP synthase B chain-like"/>
    <property type="match status" value="1"/>
</dbReference>
<dbReference type="RefSeq" id="XP_026727693.1">
    <property type="nucleotide sequence ID" value="XM_026871892.1"/>
</dbReference>
<protein>
    <recommendedName>
        <fullName evidence="9">ATP synthase subunit b</fullName>
    </recommendedName>
</protein>
<evidence type="ECO:0000256" key="7">
    <source>
        <dbReference type="ARBA" id="ARBA00023128"/>
    </source>
</evidence>
<sequence length="286" mass="32098">MLSRHIVQLRVIQPRLLVSLMFGTHSKTCPANKPKVCPGAGGLKKKGQKGIKGIKGGGVCDGLKRGSVSGGAEGESTTGIKRALKPGKCRMGLIPEEWFLFFKPMTGVSGPYIFMLVLGNYLVSKEIFIMEHEYYLGLSIATVLYIITTRFGKLIGQSLDKGVDAIANEYEKTRNDEIAEFKKIASDAAMAKWRAEGQKELMDAKKENIAMQLEAFYRERVMSVYQQVRGRMEYHVKRHKTITRIHQRWMVKWIMAQVHKSITPQLKQQALANAIQELNAIAAKVK</sequence>
<gene>
    <name evidence="11" type="primary">LOC113493861</name>
</gene>
<reference evidence="11" key="1">
    <citation type="submission" date="2025-08" db="UniProtKB">
        <authorList>
            <consortium name="RefSeq"/>
        </authorList>
    </citation>
    <scope>IDENTIFICATION</scope>
</reference>
<dbReference type="InterPro" id="IPR013837">
    <property type="entry name" value="ATP_synth_F0_suB"/>
</dbReference>
<organism evidence="10 11">
    <name type="scientific">Trichoplusia ni</name>
    <name type="common">Cabbage looper</name>
    <dbReference type="NCBI Taxonomy" id="7111"/>
    <lineage>
        <taxon>Eukaryota</taxon>
        <taxon>Metazoa</taxon>
        <taxon>Ecdysozoa</taxon>
        <taxon>Arthropoda</taxon>
        <taxon>Hexapoda</taxon>
        <taxon>Insecta</taxon>
        <taxon>Pterygota</taxon>
        <taxon>Neoptera</taxon>
        <taxon>Endopterygota</taxon>
        <taxon>Lepidoptera</taxon>
        <taxon>Glossata</taxon>
        <taxon>Ditrysia</taxon>
        <taxon>Noctuoidea</taxon>
        <taxon>Noctuidae</taxon>
        <taxon>Plusiinae</taxon>
        <taxon>Trichoplusia</taxon>
    </lineage>
</organism>
<dbReference type="InterPro" id="IPR008688">
    <property type="entry name" value="ATP_synth_Bsub_B/MI25"/>
</dbReference>
<keyword evidence="4 9" id="KW-0375">Hydrogen ion transport</keyword>
<keyword evidence="7 9" id="KW-0496">Mitochondrion</keyword>
<proteinExistence type="inferred from homology"/>
<dbReference type="GeneID" id="113493861"/>
<evidence type="ECO:0000313" key="11">
    <source>
        <dbReference type="RefSeq" id="XP_026727693.1"/>
    </source>
</evidence>
<dbReference type="PANTHER" id="PTHR12733:SF3">
    <property type="entry name" value="ATP SYNTHASE F(0) COMPLEX SUBUNIT B1, MITOCHONDRIAL"/>
    <property type="match status" value="1"/>
</dbReference>
<comment type="subunit">
    <text evidence="9">F-type ATPases have 2 components, CF(1) - the catalytic core - and CF(0) - the membrane proton channel. CF(1) and CF(0) have multiple subunits.</text>
</comment>
<evidence type="ECO:0000256" key="6">
    <source>
        <dbReference type="ARBA" id="ARBA00023065"/>
    </source>
</evidence>
<evidence type="ECO:0000256" key="5">
    <source>
        <dbReference type="ARBA" id="ARBA00022792"/>
    </source>
</evidence>
<dbReference type="PANTHER" id="PTHR12733">
    <property type="entry name" value="MITOCHONDRIAL ATP SYNTHASE B CHAIN"/>
    <property type="match status" value="1"/>
</dbReference>